<accession>A0A5A9ZTD2</accession>
<keyword evidence="3" id="KW-1185">Reference proteome</keyword>
<reference evidence="2 3" key="1">
    <citation type="submission" date="2019-07" db="EMBL/GenBank/DDBJ databases">
        <title>Aquicoccus porphyridii gen. nov., sp. nov., isolated from a small marine red alga, Porphyridium marinum.</title>
        <authorList>
            <person name="Liu L."/>
        </authorList>
    </citation>
    <scope>NUCLEOTIDE SEQUENCE [LARGE SCALE GENOMIC DNA]</scope>
    <source>
        <strain evidence="2 3">L1 8-17</strain>
    </source>
</reference>
<protein>
    <submittedName>
        <fullName evidence="2">Uncharacterized protein</fullName>
    </submittedName>
</protein>
<evidence type="ECO:0000313" key="3">
    <source>
        <dbReference type="Proteomes" id="UP000325291"/>
    </source>
</evidence>
<evidence type="ECO:0000256" key="1">
    <source>
        <dbReference type="SAM" id="Phobius"/>
    </source>
</evidence>
<keyword evidence="1" id="KW-0472">Membrane</keyword>
<evidence type="ECO:0000313" key="2">
    <source>
        <dbReference type="EMBL" id="KAA0920608.1"/>
    </source>
</evidence>
<organism evidence="2 3">
    <name type="scientific">Aquicoccus porphyridii</name>
    <dbReference type="NCBI Taxonomy" id="1852029"/>
    <lineage>
        <taxon>Bacteria</taxon>
        <taxon>Pseudomonadati</taxon>
        <taxon>Pseudomonadota</taxon>
        <taxon>Alphaproteobacteria</taxon>
        <taxon>Rhodobacterales</taxon>
        <taxon>Paracoccaceae</taxon>
        <taxon>Aquicoccus</taxon>
    </lineage>
</organism>
<proteinExistence type="predicted"/>
<keyword evidence="1" id="KW-1133">Transmembrane helix</keyword>
<dbReference type="EMBL" id="VINQ01000001">
    <property type="protein sequence ID" value="KAA0920608.1"/>
    <property type="molecule type" value="Genomic_DNA"/>
</dbReference>
<comment type="caution">
    <text evidence="2">The sequence shown here is derived from an EMBL/GenBank/DDBJ whole genome shotgun (WGS) entry which is preliminary data.</text>
</comment>
<name>A0A5A9ZTD2_9RHOB</name>
<dbReference type="AlphaFoldDB" id="A0A5A9ZTD2"/>
<keyword evidence="1" id="KW-0812">Transmembrane</keyword>
<sequence length="334" mass="37328">MLIVAIGLIAVTGLGQAQEQTEGTKGQASQQQGPTQALPLSIPVNIVEDQAAADARKRREEEARQREIADLAAQQGMNAATQSIDAATQDMRDYALYSTLLVALGTGLLFYTLWLTRQANRAAANGASAAQAANLVAEASLDHAKKAFNADYRPFVLFTTAYDKDFRKGEGDTFSFGESIKLSIQNFGRAPARDIRWGHYQKVIDVPNENEWEMYRRIDYGFVVPLHHILAPQQKFDFSIVLEASQDEIDQIMNGKMMFVQLIVCSSDGGKENLTDDMFLGIRWKGHSFSIKRISNGNVWTHQQWQQENDVKEAMRKAEAERLERLKNENAQGV</sequence>
<feature type="transmembrane region" description="Helical" evidence="1">
    <location>
        <begin position="94"/>
        <end position="114"/>
    </location>
</feature>
<gene>
    <name evidence="2" type="ORF">FLO80_00010</name>
</gene>
<dbReference type="Proteomes" id="UP000325291">
    <property type="component" value="Unassembled WGS sequence"/>
</dbReference>